<dbReference type="Pfam" id="PF01243">
    <property type="entry name" value="PNPOx_N"/>
    <property type="match status" value="1"/>
</dbReference>
<protein>
    <recommendedName>
        <fullName evidence="2">Pyridoxamine 5'-phosphate oxidase N-terminal domain-containing protein</fullName>
    </recommendedName>
</protein>
<dbReference type="GO" id="GO:0016627">
    <property type="term" value="F:oxidoreductase activity, acting on the CH-CH group of donors"/>
    <property type="evidence" value="ECO:0007669"/>
    <property type="project" value="TreeGrafter"/>
</dbReference>
<dbReference type="SUPFAM" id="SSF50475">
    <property type="entry name" value="FMN-binding split barrel"/>
    <property type="match status" value="1"/>
</dbReference>
<dbReference type="GO" id="GO:0070967">
    <property type="term" value="F:coenzyme F420 binding"/>
    <property type="evidence" value="ECO:0007669"/>
    <property type="project" value="TreeGrafter"/>
</dbReference>
<accession>A0A5C8ZQB2</accession>
<organism evidence="3 4">
    <name type="scientific">Parahaliea aestuarii</name>
    <dbReference type="NCBI Taxonomy" id="1852021"/>
    <lineage>
        <taxon>Bacteria</taxon>
        <taxon>Pseudomonadati</taxon>
        <taxon>Pseudomonadota</taxon>
        <taxon>Gammaproteobacteria</taxon>
        <taxon>Cellvibrionales</taxon>
        <taxon>Halieaceae</taxon>
        <taxon>Parahaliea</taxon>
    </lineage>
</organism>
<dbReference type="Proteomes" id="UP000321933">
    <property type="component" value="Unassembled WGS sequence"/>
</dbReference>
<sequence length="171" mass="18591">MDYALGIPEQLMAFDESLSYLLEERRIATLTTFDVQGMPHVTAVWFLWQNGALYLTTNDQSGKGRNLSRDPRMALCMECREAGREAGLSASGRAELLTGEKASALAGQINGKYLTPAALNHPVVGTAFSGMSNLVVKLVPERWISWDMAALGDALFPPGSDASGFFYPTLK</sequence>
<dbReference type="AlphaFoldDB" id="A0A5C8ZQB2"/>
<dbReference type="InterPro" id="IPR012349">
    <property type="entry name" value="Split_barrel_FMN-bd"/>
</dbReference>
<dbReference type="EMBL" id="VRYZ01000008">
    <property type="protein sequence ID" value="TXS89687.1"/>
    <property type="molecule type" value="Genomic_DNA"/>
</dbReference>
<dbReference type="GO" id="GO:0005829">
    <property type="term" value="C:cytosol"/>
    <property type="evidence" value="ECO:0007669"/>
    <property type="project" value="TreeGrafter"/>
</dbReference>
<dbReference type="PANTHER" id="PTHR35176:SF6">
    <property type="entry name" value="HEME OXYGENASE HI_0854-RELATED"/>
    <property type="match status" value="1"/>
</dbReference>
<feature type="domain" description="Pyridoxamine 5'-phosphate oxidase N-terminal" evidence="2">
    <location>
        <begin position="15"/>
        <end position="104"/>
    </location>
</feature>
<gene>
    <name evidence="3" type="ORF">FVW59_16885</name>
</gene>
<evidence type="ECO:0000259" key="2">
    <source>
        <dbReference type="Pfam" id="PF01243"/>
    </source>
</evidence>
<dbReference type="OrthoDB" id="2664130at2"/>
<reference evidence="3 4" key="1">
    <citation type="submission" date="2019-08" db="EMBL/GenBank/DDBJ databases">
        <title>Parahaliea maris sp. nov., isolated from the surface seawater.</title>
        <authorList>
            <person name="Liu Y."/>
        </authorList>
    </citation>
    <scope>NUCLEOTIDE SEQUENCE [LARGE SCALE GENOMIC DNA]</scope>
    <source>
        <strain evidence="3 4">S2-26</strain>
    </source>
</reference>
<dbReference type="PANTHER" id="PTHR35176">
    <property type="entry name" value="HEME OXYGENASE HI_0854-RELATED"/>
    <property type="match status" value="1"/>
</dbReference>
<name>A0A5C8ZQB2_9GAMM</name>
<dbReference type="Gene3D" id="2.30.110.10">
    <property type="entry name" value="Electron Transport, Fmn-binding Protein, Chain A"/>
    <property type="match status" value="1"/>
</dbReference>
<comment type="caution">
    <text evidence="3">The sequence shown here is derived from an EMBL/GenBank/DDBJ whole genome shotgun (WGS) entry which is preliminary data.</text>
</comment>
<evidence type="ECO:0000313" key="3">
    <source>
        <dbReference type="EMBL" id="TXS89687.1"/>
    </source>
</evidence>
<evidence type="ECO:0000256" key="1">
    <source>
        <dbReference type="ARBA" id="ARBA00023002"/>
    </source>
</evidence>
<keyword evidence="4" id="KW-1185">Reference proteome</keyword>
<proteinExistence type="predicted"/>
<dbReference type="InterPro" id="IPR052019">
    <property type="entry name" value="F420H2_bilvrd_red/Heme_oxyg"/>
</dbReference>
<keyword evidence="1" id="KW-0560">Oxidoreductase</keyword>
<evidence type="ECO:0000313" key="4">
    <source>
        <dbReference type="Proteomes" id="UP000321933"/>
    </source>
</evidence>
<dbReference type="InterPro" id="IPR011576">
    <property type="entry name" value="Pyridox_Oxase_N"/>
</dbReference>